<sequence length="132" mass="15015">MKKTALLFSLFLLLSSCSTTNKIGSAENALNGKWNWVSSSGGFIGKTITPASENKKTILEISNSTIKKYENGNLIFESKYAIKEEPSIYGNERKMILFENDMPKQSFEVKDNKLYLSEECNDCYQSEYVRLK</sequence>
<comment type="caution">
    <text evidence="2">The sequence shown here is derived from an EMBL/GenBank/DDBJ whole genome shotgun (WGS) entry which is preliminary data.</text>
</comment>
<dbReference type="RefSeq" id="WP_035682927.1">
    <property type="nucleotide sequence ID" value="NZ_JPRL01000001.1"/>
</dbReference>
<dbReference type="AlphaFoldDB" id="A0A085ZM11"/>
<evidence type="ECO:0000313" key="2">
    <source>
        <dbReference type="EMBL" id="KFF05475.1"/>
    </source>
</evidence>
<gene>
    <name evidence="2" type="ORF">IW19_08070</name>
</gene>
<evidence type="ECO:0008006" key="4">
    <source>
        <dbReference type="Google" id="ProtNLM"/>
    </source>
</evidence>
<keyword evidence="3" id="KW-1185">Reference proteome</keyword>
<dbReference type="eggNOG" id="ENOG5033F82">
    <property type="taxonomic scope" value="Bacteria"/>
</dbReference>
<organism evidence="2 3">
    <name type="scientific">Flavobacterium reichenbachii</name>
    <dbReference type="NCBI Taxonomy" id="362418"/>
    <lineage>
        <taxon>Bacteria</taxon>
        <taxon>Pseudomonadati</taxon>
        <taxon>Bacteroidota</taxon>
        <taxon>Flavobacteriia</taxon>
        <taxon>Flavobacteriales</taxon>
        <taxon>Flavobacteriaceae</taxon>
        <taxon>Flavobacterium</taxon>
    </lineage>
</organism>
<reference evidence="2 3" key="1">
    <citation type="submission" date="2014-07" db="EMBL/GenBank/DDBJ databases">
        <title>Genome of Flavobacterium reichenbachii LMG 25512.</title>
        <authorList>
            <person name="Stropko S.J."/>
            <person name="Pipes S.E."/>
            <person name="Newman J.D."/>
        </authorList>
    </citation>
    <scope>NUCLEOTIDE SEQUENCE [LARGE SCALE GENOMIC DNA]</scope>
    <source>
        <strain evidence="2 3">LMG 25512</strain>
    </source>
</reference>
<dbReference type="EMBL" id="JPRL01000001">
    <property type="protein sequence ID" value="KFF05475.1"/>
    <property type="molecule type" value="Genomic_DNA"/>
</dbReference>
<name>A0A085ZM11_9FLAO</name>
<dbReference type="PROSITE" id="PS51257">
    <property type="entry name" value="PROKAR_LIPOPROTEIN"/>
    <property type="match status" value="1"/>
</dbReference>
<accession>A0A085ZM11</accession>
<proteinExistence type="predicted"/>
<keyword evidence="1" id="KW-0732">Signal</keyword>
<dbReference type="Proteomes" id="UP000028715">
    <property type="component" value="Unassembled WGS sequence"/>
</dbReference>
<protein>
    <recommendedName>
        <fullName evidence="4">Lipocalin-like domain-containing protein</fullName>
    </recommendedName>
</protein>
<dbReference type="STRING" id="362418.IW19_08070"/>
<evidence type="ECO:0000313" key="3">
    <source>
        <dbReference type="Proteomes" id="UP000028715"/>
    </source>
</evidence>
<evidence type="ECO:0000256" key="1">
    <source>
        <dbReference type="SAM" id="SignalP"/>
    </source>
</evidence>
<feature type="signal peptide" evidence="1">
    <location>
        <begin position="1"/>
        <end position="21"/>
    </location>
</feature>
<dbReference type="OrthoDB" id="1118927at2"/>
<feature type="chain" id="PRO_5001801254" description="Lipocalin-like domain-containing protein" evidence="1">
    <location>
        <begin position="22"/>
        <end position="132"/>
    </location>
</feature>